<name>A0A4S2AYM2_9BACE</name>
<protein>
    <recommendedName>
        <fullName evidence="1">HNH domain-containing protein</fullName>
    </recommendedName>
</protein>
<gene>
    <name evidence="2" type="ORF">E5355_08075</name>
</gene>
<evidence type="ECO:0000313" key="3">
    <source>
        <dbReference type="Proteomes" id="UP000310532"/>
    </source>
</evidence>
<accession>A0A4S2AYM2</accession>
<dbReference type="AlphaFoldDB" id="A0A4S2AYM2"/>
<proteinExistence type="predicted"/>
<dbReference type="GO" id="GO:0003676">
    <property type="term" value="F:nucleic acid binding"/>
    <property type="evidence" value="ECO:0007669"/>
    <property type="project" value="InterPro"/>
</dbReference>
<keyword evidence="3" id="KW-1185">Reference proteome</keyword>
<dbReference type="GO" id="GO:0008270">
    <property type="term" value="F:zinc ion binding"/>
    <property type="evidence" value="ECO:0007669"/>
    <property type="project" value="InterPro"/>
</dbReference>
<dbReference type="RefSeq" id="WP_118940807.1">
    <property type="nucleotide sequence ID" value="NZ_SRYZ01000014.1"/>
</dbReference>
<sequence length="36" mass="4118">MTVHLVHHIINYSTNGKRASDNLIIACLLQASWKRL</sequence>
<dbReference type="GO" id="GO:0004519">
    <property type="term" value="F:endonuclease activity"/>
    <property type="evidence" value="ECO:0007669"/>
    <property type="project" value="InterPro"/>
</dbReference>
<evidence type="ECO:0000313" key="2">
    <source>
        <dbReference type="EMBL" id="TGY06699.1"/>
    </source>
</evidence>
<evidence type="ECO:0000259" key="1">
    <source>
        <dbReference type="Pfam" id="PF01844"/>
    </source>
</evidence>
<dbReference type="EMBL" id="SRYZ01000014">
    <property type="protein sequence ID" value="TGY06699.1"/>
    <property type="molecule type" value="Genomic_DNA"/>
</dbReference>
<feature type="domain" description="HNH" evidence="1">
    <location>
        <begin position="5"/>
        <end position="27"/>
    </location>
</feature>
<organism evidence="2 3">
    <name type="scientific">Bacteroides muris</name>
    <name type="common">ex Afrizal et al. 2022</name>
    <dbReference type="NCBI Taxonomy" id="2516960"/>
    <lineage>
        <taxon>Bacteria</taxon>
        <taxon>Pseudomonadati</taxon>
        <taxon>Bacteroidota</taxon>
        <taxon>Bacteroidia</taxon>
        <taxon>Bacteroidales</taxon>
        <taxon>Bacteroidaceae</taxon>
        <taxon>Bacteroides</taxon>
    </lineage>
</organism>
<reference evidence="2 3" key="1">
    <citation type="submission" date="2019-04" db="EMBL/GenBank/DDBJ databases">
        <title>Microbes associate with the intestines of laboratory mice.</title>
        <authorList>
            <person name="Navarre W."/>
            <person name="Wong E."/>
            <person name="Huang K."/>
            <person name="Tropini C."/>
            <person name="Ng K."/>
            <person name="Yu B."/>
        </authorList>
    </citation>
    <scope>NUCLEOTIDE SEQUENCE [LARGE SCALE GENOMIC DNA]</scope>
    <source>
        <strain evidence="2 3">NM69_E16B</strain>
    </source>
</reference>
<dbReference type="InterPro" id="IPR002711">
    <property type="entry name" value="HNH"/>
</dbReference>
<comment type="caution">
    <text evidence="2">The sequence shown here is derived from an EMBL/GenBank/DDBJ whole genome shotgun (WGS) entry which is preliminary data.</text>
</comment>
<dbReference type="Pfam" id="PF01844">
    <property type="entry name" value="HNH"/>
    <property type="match status" value="1"/>
</dbReference>
<dbReference type="Proteomes" id="UP000310532">
    <property type="component" value="Unassembled WGS sequence"/>
</dbReference>